<reference evidence="1" key="1">
    <citation type="submission" date="2023-04" db="EMBL/GenBank/DDBJ databases">
        <title>Sphingomonas sp. MAHUQ-71 isolated from rice field.</title>
        <authorList>
            <person name="Huq M.A."/>
        </authorList>
    </citation>
    <scope>NUCLEOTIDE SEQUENCE</scope>
    <source>
        <strain evidence="1">MAHUQ-71</strain>
    </source>
</reference>
<dbReference type="CDD" id="cd06233">
    <property type="entry name" value="M14-like"/>
    <property type="match status" value="1"/>
</dbReference>
<proteinExistence type="predicted"/>
<dbReference type="Gene3D" id="3.40.630.10">
    <property type="entry name" value="Zn peptidases"/>
    <property type="match status" value="1"/>
</dbReference>
<sequence>MFNSADSFSPDYAAARSKFLEHASAHGGGLESIRHPERGPDGAELTTDVAWFGPRSADKVLVMISATHGVEGFCGSGSQIDFLRRGEVEAAPDGVAILMIHAINPYGFAWIRRTTHENIDLNRNWIDFARPLPVNDGYETLHDDLCPSTWDQASQDQSQKALAAFAEQHGEYAMRRAVTGGQYRHPDGLHYGGVGPSWSRETQTRVFQTYLDQAGMIAILDYHTGLGPWGYGEQIVTAPVDSDITARARDWFGAGITSIRDGSSSAADLDGDGLSAAPALLSHAKVTAVALEFGTKPSPEVRAAMRADNWLHSHGDPLSPQGQAIKRELRDAFYGDSDDWKGLIAGQSLLACRQAMRGLASSPAGATV</sequence>
<organism evidence="1 2">
    <name type="scientific">Sphingomonas oryzagri</name>
    <dbReference type="NCBI Taxonomy" id="3042314"/>
    <lineage>
        <taxon>Bacteria</taxon>
        <taxon>Pseudomonadati</taxon>
        <taxon>Pseudomonadota</taxon>
        <taxon>Alphaproteobacteria</taxon>
        <taxon>Sphingomonadales</taxon>
        <taxon>Sphingomonadaceae</taxon>
        <taxon>Sphingomonas</taxon>
    </lineage>
</organism>
<name>A0ABT6MX65_9SPHN</name>
<evidence type="ECO:0000313" key="2">
    <source>
        <dbReference type="Proteomes" id="UP001160625"/>
    </source>
</evidence>
<dbReference type="Pfam" id="PF10994">
    <property type="entry name" value="DUF2817"/>
    <property type="match status" value="1"/>
</dbReference>
<dbReference type="EMBL" id="JARYGZ010000001">
    <property type="protein sequence ID" value="MDH7637643.1"/>
    <property type="molecule type" value="Genomic_DNA"/>
</dbReference>
<gene>
    <name evidence="1" type="ORF">QGN17_02760</name>
</gene>
<dbReference type="Proteomes" id="UP001160625">
    <property type="component" value="Unassembled WGS sequence"/>
</dbReference>
<dbReference type="SUPFAM" id="SSF53187">
    <property type="entry name" value="Zn-dependent exopeptidases"/>
    <property type="match status" value="1"/>
</dbReference>
<protein>
    <submittedName>
        <fullName evidence="1">M14 family metallopeptidase</fullName>
    </submittedName>
</protein>
<accession>A0ABT6MX65</accession>
<dbReference type="InterPro" id="IPR021259">
    <property type="entry name" value="DUF2817"/>
</dbReference>
<evidence type="ECO:0000313" key="1">
    <source>
        <dbReference type="EMBL" id="MDH7637643.1"/>
    </source>
</evidence>
<dbReference type="RefSeq" id="WP_281042987.1">
    <property type="nucleotide sequence ID" value="NZ_JARYGZ010000001.1"/>
</dbReference>
<comment type="caution">
    <text evidence="1">The sequence shown here is derived from an EMBL/GenBank/DDBJ whole genome shotgun (WGS) entry which is preliminary data.</text>
</comment>
<keyword evidence="2" id="KW-1185">Reference proteome</keyword>